<keyword evidence="4" id="KW-0472">Membrane</keyword>
<dbReference type="EMBL" id="CACRXK020002124">
    <property type="protein sequence ID" value="CAB3992790.1"/>
    <property type="molecule type" value="Genomic_DNA"/>
</dbReference>
<keyword evidence="3" id="KW-1133">Transmembrane helix</keyword>
<dbReference type="PANTHER" id="PTHR10924:SF6">
    <property type="entry name" value="SOLUTE CARRIER FAMILY 49 MEMBER A3"/>
    <property type="match status" value="1"/>
</dbReference>
<protein>
    <submittedName>
        <fullName evidence="5">Major facilitator superfamily domain-containing 7-a-like</fullName>
    </submittedName>
</protein>
<keyword evidence="2" id="KW-0812">Transmembrane</keyword>
<dbReference type="GO" id="GO:0016020">
    <property type="term" value="C:membrane"/>
    <property type="evidence" value="ECO:0007669"/>
    <property type="project" value="UniProtKB-SubCell"/>
</dbReference>
<dbReference type="InterPro" id="IPR036259">
    <property type="entry name" value="MFS_trans_sf"/>
</dbReference>
<dbReference type="SUPFAM" id="SSF103473">
    <property type="entry name" value="MFS general substrate transporter"/>
    <property type="match status" value="1"/>
</dbReference>
<dbReference type="Gene3D" id="1.20.1250.20">
    <property type="entry name" value="MFS general substrate transporter like domains"/>
    <property type="match status" value="2"/>
</dbReference>
<evidence type="ECO:0000256" key="2">
    <source>
        <dbReference type="ARBA" id="ARBA00022692"/>
    </source>
</evidence>
<evidence type="ECO:0000256" key="1">
    <source>
        <dbReference type="ARBA" id="ARBA00004141"/>
    </source>
</evidence>
<organism evidence="5 6">
    <name type="scientific">Paramuricea clavata</name>
    <name type="common">Red gorgonian</name>
    <name type="synonym">Violescent sea-whip</name>
    <dbReference type="NCBI Taxonomy" id="317549"/>
    <lineage>
        <taxon>Eukaryota</taxon>
        <taxon>Metazoa</taxon>
        <taxon>Cnidaria</taxon>
        <taxon>Anthozoa</taxon>
        <taxon>Octocorallia</taxon>
        <taxon>Malacalcyonacea</taxon>
        <taxon>Plexauridae</taxon>
        <taxon>Paramuricea</taxon>
    </lineage>
</organism>
<evidence type="ECO:0000313" key="5">
    <source>
        <dbReference type="EMBL" id="CAB3992790.1"/>
    </source>
</evidence>
<dbReference type="InterPro" id="IPR049680">
    <property type="entry name" value="FLVCR1-2_SLC49-like"/>
</dbReference>
<dbReference type="InterPro" id="IPR011701">
    <property type="entry name" value="MFS"/>
</dbReference>
<gene>
    <name evidence="5" type="ORF">PACLA_8A063999</name>
</gene>
<evidence type="ECO:0000256" key="3">
    <source>
        <dbReference type="ARBA" id="ARBA00022989"/>
    </source>
</evidence>
<dbReference type="PROSITE" id="PS50850">
    <property type="entry name" value="MFS"/>
    <property type="match status" value="1"/>
</dbReference>
<reference evidence="5" key="1">
    <citation type="submission" date="2020-04" db="EMBL/GenBank/DDBJ databases">
        <authorList>
            <person name="Alioto T."/>
            <person name="Alioto T."/>
            <person name="Gomez Garrido J."/>
        </authorList>
    </citation>
    <scope>NUCLEOTIDE SEQUENCE</scope>
    <source>
        <strain evidence="5">A484AB</strain>
    </source>
</reference>
<dbReference type="AlphaFoldDB" id="A0A7D9DU14"/>
<sequence length="460" mass="50017">MDNTPLLLPSTNGNMYRVYKKRWFMLAVLTLLNFSNGMLWITFAPIDDSSSTYYGVSSFTINWLSLVFPLAALPFAMVSAWFIDTYGLRKGIILAAWLNGLGSVIRVCSTIHHMTNTERFAVVLVGQSLAAIAQTLLLPLPPKLAALWFGESQRVLANMICSTSNTVGILVANILAPCIVKSYKDIPILLSIFTGPGALAMVLATAGVTTSRPPTPPAPSAAQDSETFFKGLKQALKSKPFLVLMVCFGTGIGMFSALTTLLEQIICVHNYSDKAAGNMSALAIAFGFIGAGLVSVYVDKTKKFEIAAKICYAMATLFVLFFALISKYENKPILLGFSVSGFGFFALALLPVGLELGVECTYPVAEATSAALLWLFGQITMILIILVAGALGTKNKGKQMSCKSGNDDMTHATYFMAVLTVVIALVFIVLFRPKYLRMEAERRERFIESADHKFDDNDDN</sequence>
<dbReference type="Pfam" id="PF07690">
    <property type="entry name" value="MFS_1"/>
    <property type="match status" value="1"/>
</dbReference>
<name>A0A7D9DU14_PARCT</name>
<evidence type="ECO:0000313" key="6">
    <source>
        <dbReference type="Proteomes" id="UP001152795"/>
    </source>
</evidence>
<evidence type="ECO:0000256" key="4">
    <source>
        <dbReference type="ARBA" id="ARBA00023136"/>
    </source>
</evidence>
<keyword evidence="6" id="KW-1185">Reference proteome</keyword>
<accession>A0A7D9DU14</accession>
<dbReference type="OrthoDB" id="422206at2759"/>
<comment type="caution">
    <text evidence="5">The sequence shown here is derived from an EMBL/GenBank/DDBJ whole genome shotgun (WGS) entry which is preliminary data.</text>
</comment>
<dbReference type="InterPro" id="IPR020846">
    <property type="entry name" value="MFS_dom"/>
</dbReference>
<comment type="subcellular location">
    <subcellularLocation>
        <location evidence="1">Membrane</location>
        <topology evidence="1">Multi-pass membrane protein</topology>
    </subcellularLocation>
</comment>
<dbReference type="PANTHER" id="PTHR10924">
    <property type="entry name" value="MAJOR FACILITATOR SUPERFAMILY PROTEIN-RELATED"/>
    <property type="match status" value="1"/>
</dbReference>
<dbReference type="CDD" id="cd17399">
    <property type="entry name" value="MFS_MFSD7"/>
    <property type="match status" value="1"/>
</dbReference>
<dbReference type="GO" id="GO:0022857">
    <property type="term" value="F:transmembrane transporter activity"/>
    <property type="evidence" value="ECO:0007669"/>
    <property type="project" value="InterPro"/>
</dbReference>
<dbReference type="Proteomes" id="UP001152795">
    <property type="component" value="Unassembled WGS sequence"/>
</dbReference>
<proteinExistence type="predicted"/>